<evidence type="ECO:0000256" key="3">
    <source>
        <dbReference type="ARBA" id="ARBA00012228"/>
    </source>
</evidence>
<evidence type="ECO:0000256" key="4">
    <source>
        <dbReference type="ARBA" id="ARBA00022723"/>
    </source>
</evidence>
<dbReference type="GeneID" id="19878952"/>
<evidence type="ECO:0000256" key="2">
    <source>
        <dbReference type="ARBA" id="ARBA00000909"/>
    </source>
</evidence>
<dbReference type="HOGENOM" id="CLU_024853_3_2_1"/>
<dbReference type="NCBIfam" id="TIGR00197">
    <property type="entry name" value="yjeF_nterm"/>
    <property type="match status" value="1"/>
</dbReference>
<evidence type="ECO:0000256" key="8">
    <source>
        <dbReference type="ARBA" id="ARBA00023027"/>
    </source>
</evidence>
<reference evidence="12" key="1">
    <citation type="submission" date="2011-03" db="EMBL/GenBank/DDBJ databases">
        <title>The genome sequence of Vavraia culicis strain floridensis.</title>
        <authorList>
            <consortium name="The Broad Institute Genome Sequencing Platform"/>
            <person name="Cuomo C."/>
            <person name="Becnel J."/>
            <person name="Sanscrainte N."/>
            <person name="Young S.K."/>
            <person name="Zeng Q."/>
            <person name="Gargeya S."/>
            <person name="Fitzgerald M."/>
            <person name="Haas B."/>
            <person name="Abouelleil A."/>
            <person name="Alvarado L."/>
            <person name="Arachchi H.M."/>
            <person name="Berlin A."/>
            <person name="Chapman S.B."/>
            <person name="Gearin G."/>
            <person name="Goldberg J."/>
            <person name="Griggs A."/>
            <person name="Gujja S."/>
            <person name="Hansen M."/>
            <person name="Heiman D."/>
            <person name="Howarth C."/>
            <person name="Larimer J."/>
            <person name="Lui A."/>
            <person name="MacDonald P.J.P."/>
            <person name="McCowen C."/>
            <person name="Montmayeur A."/>
            <person name="Murphy C."/>
            <person name="Neiman D."/>
            <person name="Pearson M."/>
            <person name="Priest M."/>
            <person name="Roberts A."/>
            <person name="Saif S."/>
            <person name="Shea T."/>
            <person name="Sisk P."/>
            <person name="Stolte C."/>
            <person name="Sykes S."/>
            <person name="Wortman J."/>
            <person name="Nusbaum C."/>
            <person name="Birren B."/>
        </authorList>
    </citation>
    <scope>NUCLEOTIDE SEQUENCE [LARGE SCALE GENOMIC DNA]</scope>
    <source>
        <strain evidence="12">floridensis</strain>
    </source>
</reference>
<dbReference type="Gene3D" id="3.40.50.10260">
    <property type="entry name" value="YjeF N-terminal domain"/>
    <property type="match status" value="1"/>
</dbReference>
<dbReference type="GO" id="GO:0000166">
    <property type="term" value="F:nucleotide binding"/>
    <property type="evidence" value="ECO:0007669"/>
    <property type="project" value="UniProtKB-KW"/>
</dbReference>
<comment type="catalytic activity">
    <reaction evidence="2">
        <text>(6R)-NADPHX = (6S)-NADPHX</text>
        <dbReference type="Rhea" id="RHEA:32227"/>
        <dbReference type="ChEBI" id="CHEBI:64076"/>
        <dbReference type="ChEBI" id="CHEBI:64077"/>
        <dbReference type="EC" id="5.1.99.6"/>
    </reaction>
</comment>
<dbReference type="EMBL" id="GL877418">
    <property type="protein sequence ID" value="ELA47419.1"/>
    <property type="molecule type" value="Genomic_DNA"/>
</dbReference>
<keyword evidence="9" id="KW-0413">Isomerase</keyword>
<dbReference type="STRING" id="948595.L2GUX9"/>
<feature type="domain" description="YjeF N-terminal" evidence="10">
    <location>
        <begin position="36"/>
        <end position="227"/>
    </location>
</feature>
<dbReference type="SUPFAM" id="SSF64153">
    <property type="entry name" value="YjeF N-terminal domain-like"/>
    <property type="match status" value="1"/>
</dbReference>
<dbReference type="OrthoDB" id="10064708at2759"/>
<dbReference type="GO" id="GO:0052856">
    <property type="term" value="F:NAD(P)HX epimerase activity"/>
    <property type="evidence" value="ECO:0007669"/>
    <property type="project" value="UniProtKB-EC"/>
</dbReference>
<evidence type="ECO:0000256" key="1">
    <source>
        <dbReference type="ARBA" id="ARBA00000013"/>
    </source>
</evidence>
<dbReference type="GO" id="GO:0046496">
    <property type="term" value="P:nicotinamide nucleotide metabolic process"/>
    <property type="evidence" value="ECO:0007669"/>
    <property type="project" value="EnsemblFungi"/>
</dbReference>
<dbReference type="FunCoup" id="L2GUX9">
    <property type="interactions" value="16"/>
</dbReference>
<protein>
    <recommendedName>
        <fullName evidence="3">NAD(P)H-hydrate epimerase</fullName>
        <ecNumber evidence="3">5.1.99.6</ecNumber>
    </recommendedName>
</protein>
<gene>
    <name evidence="11" type="ORF">VCUG_01070</name>
</gene>
<evidence type="ECO:0000256" key="7">
    <source>
        <dbReference type="ARBA" id="ARBA00022958"/>
    </source>
</evidence>
<dbReference type="PROSITE" id="PS51385">
    <property type="entry name" value="YJEF_N"/>
    <property type="match status" value="1"/>
</dbReference>
<keyword evidence="8" id="KW-0520">NAD</keyword>
<name>L2GUX9_VAVCU</name>
<evidence type="ECO:0000313" key="12">
    <source>
        <dbReference type="Proteomes" id="UP000011081"/>
    </source>
</evidence>
<proteinExistence type="predicted"/>
<keyword evidence="7" id="KW-0630">Potassium</keyword>
<dbReference type="VEuPathDB" id="MicrosporidiaDB:VCUG_01070"/>
<dbReference type="GO" id="GO:0046872">
    <property type="term" value="F:metal ion binding"/>
    <property type="evidence" value="ECO:0007669"/>
    <property type="project" value="UniProtKB-KW"/>
</dbReference>
<organism evidence="11 12">
    <name type="scientific">Vavraia culicis (isolate floridensis)</name>
    <name type="common">Microsporidian parasite</name>
    <dbReference type="NCBI Taxonomy" id="948595"/>
    <lineage>
        <taxon>Eukaryota</taxon>
        <taxon>Fungi</taxon>
        <taxon>Fungi incertae sedis</taxon>
        <taxon>Microsporidia</taxon>
        <taxon>Pleistophoridae</taxon>
        <taxon>Vavraia</taxon>
    </lineage>
</organism>
<dbReference type="RefSeq" id="XP_008074090.1">
    <property type="nucleotide sequence ID" value="XM_008075899.1"/>
</dbReference>
<dbReference type="Pfam" id="PF03853">
    <property type="entry name" value="YjeF_N"/>
    <property type="match status" value="1"/>
</dbReference>
<evidence type="ECO:0000313" key="11">
    <source>
        <dbReference type="EMBL" id="ELA47419.1"/>
    </source>
</evidence>
<evidence type="ECO:0000256" key="5">
    <source>
        <dbReference type="ARBA" id="ARBA00022741"/>
    </source>
</evidence>
<dbReference type="OMA" id="SMFRGRY"/>
<keyword evidence="5" id="KW-0547">Nucleotide-binding</keyword>
<dbReference type="PANTHER" id="PTHR13232:SF10">
    <property type="entry name" value="NAD(P)H-HYDRATE EPIMERASE"/>
    <property type="match status" value="1"/>
</dbReference>
<dbReference type="EC" id="5.1.99.6" evidence="3"/>
<sequence length="243" mass="27577">MVFLHCTAITPSHVCFRDHLTFHFDLLFPSLMVRYITQKEAIAIDEALLETGYDINSLIEVAGLCAFDVITAILKEREDGIHDILVVCGPGNNGSDGLVIARCLKLSGYNVTVFYKRLKHQNLVNIAKNVGVAFTTDWPKDVHRYGCIIDAMFGFSFKPPLREPFSSIVECISEHSNVLSIDVPSGYEIDNEDAKYSFVPRHVVCFVAPKVCTKMCRSIFITRCFVPRYIYDDDNDYSRFKRV</sequence>
<dbReference type="InParanoid" id="L2GUX9"/>
<dbReference type="GO" id="GO:0005739">
    <property type="term" value="C:mitochondrion"/>
    <property type="evidence" value="ECO:0007669"/>
    <property type="project" value="TreeGrafter"/>
</dbReference>
<evidence type="ECO:0000256" key="6">
    <source>
        <dbReference type="ARBA" id="ARBA00022857"/>
    </source>
</evidence>
<dbReference type="InterPro" id="IPR036652">
    <property type="entry name" value="YjeF_N_dom_sf"/>
</dbReference>
<keyword evidence="4" id="KW-0479">Metal-binding</keyword>
<keyword evidence="6" id="KW-0521">NADP</keyword>
<keyword evidence="12" id="KW-1185">Reference proteome</keyword>
<dbReference type="Proteomes" id="UP000011081">
    <property type="component" value="Unassembled WGS sequence"/>
</dbReference>
<dbReference type="InterPro" id="IPR004443">
    <property type="entry name" value="YjeF_N_dom"/>
</dbReference>
<dbReference type="InterPro" id="IPR032976">
    <property type="entry name" value="YJEFN_prot_NAXE-like"/>
</dbReference>
<comment type="catalytic activity">
    <reaction evidence="1">
        <text>(6R)-NADHX = (6S)-NADHX</text>
        <dbReference type="Rhea" id="RHEA:32215"/>
        <dbReference type="ChEBI" id="CHEBI:64074"/>
        <dbReference type="ChEBI" id="CHEBI:64075"/>
        <dbReference type="EC" id="5.1.99.6"/>
    </reaction>
</comment>
<evidence type="ECO:0000256" key="9">
    <source>
        <dbReference type="ARBA" id="ARBA00023235"/>
    </source>
</evidence>
<dbReference type="PANTHER" id="PTHR13232">
    <property type="entry name" value="NAD(P)H-HYDRATE EPIMERASE"/>
    <property type="match status" value="1"/>
</dbReference>
<accession>L2GUX9</accession>
<dbReference type="AlphaFoldDB" id="L2GUX9"/>
<evidence type="ECO:0000259" key="10">
    <source>
        <dbReference type="PROSITE" id="PS51385"/>
    </source>
</evidence>